<gene>
    <name evidence="2" type="ORF">CBR_g44935</name>
</gene>
<accession>A0A388LYB3</accession>
<dbReference type="GO" id="GO:0042147">
    <property type="term" value="P:retrograde transport, endosome to Golgi"/>
    <property type="evidence" value="ECO:0007669"/>
    <property type="project" value="EnsemblPlants"/>
</dbReference>
<dbReference type="GO" id="GO:0005829">
    <property type="term" value="C:cytosol"/>
    <property type="evidence" value="ECO:0007669"/>
    <property type="project" value="GOC"/>
</dbReference>
<dbReference type="GO" id="GO:0006886">
    <property type="term" value="P:intracellular protein transport"/>
    <property type="evidence" value="ECO:0007669"/>
    <property type="project" value="InterPro"/>
</dbReference>
<dbReference type="GO" id="GO:0010008">
    <property type="term" value="C:endosome membrane"/>
    <property type="evidence" value="ECO:0007669"/>
    <property type="project" value="EnsemblPlants"/>
</dbReference>
<proteinExistence type="inferred from homology"/>
<dbReference type="Gramene" id="GBG87199">
    <property type="protein sequence ID" value="GBG87199"/>
    <property type="gene ID" value="CBR_g44935"/>
</dbReference>
<dbReference type="Gene3D" id="2.60.40.640">
    <property type="match status" value="2"/>
</dbReference>
<evidence type="ECO:0000313" key="3">
    <source>
        <dbReference type="Proteomes" id="UP000265515"/>
    </source>
</evidence>
<evidence type="ECO:0008006" key="4">
    <source>
        <dbReference type="Google" id="ProtNLM"/>
    </source>
</evidence>
<sequence length="343" mass="36713">MSSVDLSFSREDRVYHPSESVEGTIVVNAAAPIIHSGISLSVSGGVMVQLFGKGVGVLEVLSGGGSKSVPLFERKVELSHPGKLTEGKSEIQFKIHLGPLTGPGRPANASSAPSSSAGGGFTAPTLLPTYHGVYVNIQYLITVEIRRSFLQRTLSCVSEFIVEGKRELVLVPRPLSAAEPIKFIITPDTHNHPLGPALRAAGGFRISGSLASICSVDEPLIGDLTVEKSSLPIKSIEVQLMRVESVPLHDKTLREVSAVQTTEVAVGDVCRRMMLPIYVILPRLTVCPMIVTQAFAIEFEVNVVVTFDLTKLKPTMMLHSKGKHPQNSAAAIKETLPLRVVAA</sequence>
<dbReference type="Pfam" id="PF03643">
    <property type="entry name" value="Vps26"/>
    <property type="match status" value="1"/>
</dbReference>
<dbReference type="PANTHER" id="PTHR12233">
    <property type="entry name" value="VACUOLAR PROTEIN SORTING 26 RELATED"/>
    <property type="match status" value="1"/>
</dbReference>
<dbReference type="InterPro" id="IPR028934">
    <property type="entry name" value="Vps26-related"/>
</dbReference>
<dbReference type="Proteomes" id="UP000265515">
    <property type="component" value="Unassembled WGS sequence"/>
</dbReference>
<reference evidence="2 3" key="1">
    <citation type="journal article" date="2018" name="Cell">
        <title>The Chara Genome: Secondary Complexity and Implications for Plant Terrestrialization.</title>
        <authorList>
            <person name="Nishiyama T."/>
            <person name="Sakayama H."/>
            <person name="Vries J.D."/>
            <person name="Buschmann H."/>
            <person name="Saint-Marcoux D."/>
            <person name="Ullrich K.K."/>
            <person name="Haas F.B."/>
            <person name="Vanderstraeten L."/>
            <person name="Becker D."/>
            <person name="Lang D."/>
            <person name="Vosolsobe S."/>
            <person name="Rombauts S."/>
            <person name="Wilhelmsson P.K.I."/>
            <person name="Janitza P."/>
            <person name="Kern R."/>
            <person name="Heyl A."/>
            <person name="Rumpler F."/>
            <person name="Villalobos L.I.A.C."/>
            <person name="Clay J.M."/>
            <person name="Skokan R."/>
            <person name="Toyoda A."/>
            <person name="Suzuki Y."/>
            <person name="Kagoshima H."/>
            <person name="Schijlen E."/>
            <person name="Tajeshwar N."/>
            <person name="Catarino B."/>
            <person name="Hetherington A.J."/>
            <person name="Saltykova A."/>
            <person name="Bonnot C."/>
            <person name="Breuninger H."/>
            <person name="Symeonidi A."/>
            <person name="Radhakrishnan G.V."/>
            <person name="Van Nieuwerburgh F."/>
            <person name="Deforce D."/>
            <person name="Chang C."/>
            <person name="Karol K.G."/>
            <person name="Hedrich R."/>
            <person name="Ulvskov P."/>
            <person name="Glockner G."/>
            <person name="Delwiche C.F."/>
            <person name="Petrasek J."/>
            <person name="Van de Peer Y."/>
            <person name="Friml J."/>
            <person name="Beilby M."/>
            <person name="Dolan L."/>
            <person name="Kohara Y."/>
            <person name="Sugano S."/>
            <person name="Fujiyama A."/>
            <person name="Delaux P.-M."/>
            <person name="Quint M."/>
            <person name="TheiBen G."/>
            <person name="Hagemann M."/>
            <person name="Harholt J."/>
            <person name="Dunand C."/>
            <person name="Zachgo S."/>
            <person name="Langdale J."/>
            <person name="Maumus F."/>
            <person name="Straeten D.V.D."/>
            <person name="Gould S.B."/>
            <person name="Rensing S.A."/>
        </authorList>
    </citation>
    <scope>NUCLEOTIDE SEQUENCE [LARGE SCALE GENOMIC DNA]</scope>
    <source>
        <strain evidence="2 3">S276</strain>
    </source>
</reference>
<protein>
    <recommendedName>
        <fullName evidence="4">Arrestin-like N-terminal domain-containing protein</fullName>
    </recommendedName>
</protein>
<dbReference type="GO" id="GO:0048768">
    <property type="term" value="P:root hair cell tip growth"/>
    <property type="evidence" value="ECO:0007669"/>
    <property type="project" value="EnsemblPlants"/>
</dbReference>
<dbReference type="OrthoDB" id="10263384at2759"/>
<dbReference type="EMBL" id="BFEA01000600">
    <property type="protein sequence ID" value="GBG87199.1"/>
    <property type="molecule type" value="Genomic_DNA"/>
</dbReference>
<dbReference type="InterPro" id="IPR014752">
    <property type="entry name" value="Arrestin-like_C"/>
</dbReference>
<dbReference type="STRING" id="69332.A0A388LYB3"/>
<evidence type="ECO:0000313" key="2">
    <source>
        <dbReference type="EMBL" id="GBG87199.1"/>
    </source>
</evidence>
<comment type="similarity">
    <text evidence="1">Belongs to the VPS26 family.</text>
</comment>
<comment type="caution">
    <text evidence="2">The sequence shown here is derived from an EMBL/GenBank/DDBJ whole genome shotgun (WGS) entry which is preliminary data.</text>
</comment>
<dbReference type="AlphaFoldDB" id="A0A388LYB3"/>
<keyword evidence="3" id="KW-1185">Reference proteome</keyword>
<organism evidence="2 3">
    <name type="scientific">Chara braunii</name>
    <name type="common">Braun's stonewort</name>
    <dbReference type="NCBI Taxonomy" id="69332"/>
    <lineage>
        <taxon>Eukaryota</taxon>
        <taxon>Viridiplantae</taxon>
        <taxon>Streptophyta</taxon>
        <taxon>Charophyceae</taxon>
        <taxon>Charales</taxon>
        <taxon>Characeae</taxon>
        <taxon>Chara</taxon>
    </lineage>
</organism>
<dbReference type="GO" id="GO:0030904">
    <property type="term" value="C:retromer complex"/>
    <property type="evidence" value="ECO:0007669"/>
    <property type="project" value="EnsemblPlants"/>
</dbReference>
<evidence type="ECO:0000256" key="1">
    <source>
        <dbReference type="ARBA" id="ARBA00009100"/>
    </source>
</evidence>
<name>A0A388LYB3_CHABU</name>